<evidence type="ECO:0000256" key="7">
    <source>
        <dbReference type="SAM" id="Phobius"/>
    </source>
</evidence>
<keyword evidence="4 7" id="KW-1133">Transmembrane helix</keyword>
<dbReference type="Gene3D" id="2.60.40.10">
    <property type="entry name" value="Immunoglobulins"/>
    <property type="match status" value="1"/>
</dbReference>
<dbReference type="Pfam" id="PF00635">
    <property type="entry name" value="Motile_Sperm"/>
    <property type="match status" value="1"/>
</dbReference>
<gene>
    <name evidence="9" type="ORF">DMAD_07449</name>
</gene>
<feature type="domain" description="MSP" evidence="8">
    <location>
        <begin position="8"/>
        <end position="127"/>
    </location>
</feature>
<dbReference type="PANTHER" id="PTHR10809:SF6">
    <property type="entry name" value="AT11025P-RELATED"/>
    <property type="match status" value="1"/>
</dbReference>
<accession>A0AAU9FVT9</accession>
<comment type="subcellular location">
    <subcellularLocation>
        <location evidence="1">Membrane</location>
        <topology evidence="1">Single-pass type IV membrane protein</topology>
    </subcellularLocation>
</comment>
<feature type="transmembrane region" description="Helical" evidence="7">
    <location>
        <begin position="209"/>
        <end position="228"/>
    </location>
</feature>
<protein>
    <submittedName>
        <fullName evidence="9">Vesicle-associated membrane protein-associated protein B</fullName>
    </submittedName>
</protein>
<keyword evidence="3 7" id="KW-0812">Transmembrane</keyword>
<dbReference type="EMBL" id="AP029265">
    <property type="protein sequence ID" value="BFF99588.1"/>
    <property type="molecule type" value="Genomic_DNA"/>
</dbReference>
<evidence type="ECO:0000256" key="4">
    <source>
        <dbReference type="ARBA" id="ARBA00022989"/>
    </source>
</evidence>
<evidence type="ECO:0000313" key="10">
    <source>
        <dbReference type="Proteomes" id="UP001500889"/>
    </source>
</evidence>
<evidence type="ECO:0000256" key="3">
    <source>
        <dbReference type="ARBA" id="ARBA00022692"/>
    </source>
</evidence>
<dbReference type="InterPro" id="IPR016763">
    <property type="entry name" value="VAP"/>
</dbReference>
<evidence type="ECO:0000256" key="2">
    <source>
        <dbReference type="ARBA" id="ARBA00008932"/>
    </source>
</evidence>
<dbReference type="GO" id="GO:0090158">
    <property type="term" value="P:endoplasmic reticulum membrane organization"/>
    <property type="evidence" value="ECO:0007669"/>
    <property type="project" value="TreeGrafter"/>
</dbReference>
<feature type="coiled-coil region" evidence="6">
    <location>
        <begin position="170"/>
        <end position="200"/>
    </location>
</feature>
<dbReference type="GO" id="GO:0061817">
    <property type="term" value="P:endoplasmic reticulum-plasma membrane tethering"/>
    <property type="evidence" value="ECO:0007669"/>
    <property type="project" value="TreeGrafter"/>
</dbReference>
<dbReference type="GO" id="GO:0005886">
    <property type="term" value="C:plasma membrane"/>
    <property type="evidence" value="ECO:0007669"/>
    <property type="project" value="TreeGrafter"/>
</dbReference>
<keyword evidence="10" id="KW-1185">Reference proteome</keyword>
<dbReference type="GO" id="GO:0033149">
    <property type="term" value="F:FFAT motif binding"/>
    <property type="evidence" value="ECO:0007669"/>
    <property type="project" value="TreeGrafter"/>
</dbReference>
<dbReference type="PROSITE" id="PS50202">
    <property type="entry name" value="MSP"/>
    <property type="match status" value="1"/>
</dbReference>
<comment type="similarity">
    <text evidence="2">Belongs to the VAMP-associated protein (VAP) (TC 9.B.17) family.</text>
</comment>
<evidence type="ECO:0000256" key="1">
    <source>
        <dbReference type="ARBA" id="ARBA00004211"/>
    </source>
</evidence>
<organism evidence="9 10">
    <name type="scientific">Drosophila madeirensis</name>
    <name type="common">Fruit fly</name>
    <dbReference type="NCBI Taxonomy" id="30013"/>
    <lineage>
        <taxon>Eukaryota</taxon>
        <taxon>Metazoa</taxon>
        <taxon>Ecdysozoa</taxon>
        <taxon>Arthropoda</taxon>
        <taxon>Hexapoda</taxon>
        <taxon>Insecta</taxon>
        <taxon>Pterygota</taxon>
        <taxon>Neoptera</taxon>
        <taxon>Endopterygota</taxon>
        <taxon>Diptera</taxon>
        <taxon>Brachycera</taxon>
        <taxon>Muscomorpha</taxon>
        <taxon>Ephydroidea</taxon>
        <taxon>Drosophilidae</taxon>
        <taxon>Drosophila</taxon>
        <taxon>Sophophora</taxon>
    </lineage>
</organism>
<proteinExistence type="inferred from homology"/>
<dbReference type="AlphaFoldDB" id="A0AAU9FVT9"/>
<reference evidence="9 10" key="1">
    <citation type="submission" date="2024-02" db="EMBL/GenBank/DDBJ databases">
        <title>A chromosome-level genome assembly of Drosophila madeirensis, a fruit fly species endemic to Madeira island.</title>
        <authorList>
            <person name="Tomihara K."/>
            <person name="Llopart A."/>
            <person name="Yamamoto D."/>
        </authorList>
    </citation>
    <scope>NUCLEOTIDE SEQUENCE [LARGE SCALE GENOMIC DNA]</scope>
    <source>
        <strain evidence="9 10">RF1</strain>
    </source>
</reference>
<evidence type="ECO:0000313" key="9">
    <source>
        <dbReference type="EMBL" id="BFF99588.1"/>
    </source>
</evidence>
<name>A0AAU9FVT9_DROMD</name>
<dbReference type="InterPro" id="IPR000535">
    <property type="entry name" value="MSP_dom"/>
</dbReference>
<dbReference type="InterPro" id="IPR008962">
    <property type="entry name" value="PapD-like_sf"/>
</dbReference>
<evidence type="ECO:0000256" key="5">
    <source>
        <dbReference type="ARBA" id="ARBA00023136"/>
    </source>
</evidence>
<dbReference type="GO" id="GO:0005789">
    <property type="term" value="C:endoplasmic reticulum membrane"/>
    <property type="evidence" value="ECO:0007669"/>
    <property type="project" value="InterPro"/>
</dbReference>
<dbReference type="Proteomes" id="UP001500889">
    <property type="component" value="Chromosome J"/>
</dbReference>
<evidence type="ECO:0000259" key="8">
    <source>
        <dbReference type="PROSITE" id="PS50202"/>
    </source>
</evidence>
<dbReference type="PANTHER" id="PTHR10809">
    <property type="entry name" value="VESICLE-ASSOCIATED MEMBRANE PROTEIN-ASSOCIATED PROTEIN"/>
    <property type="match status" value="1"/>
</dbReference>
<keyword evidence="5 7" id="KW-0472">Membrane</keyword>
<dbReference type="InterPro" id="IPR013783">
    <property type="entry name" value="Ig-like_fold"/>
</dbReference>
<sequence length="240" mass="27277">MAKKIEDIMTYEPADALVFEGPFDKYVKRQLVIRSLTDKDMVFKMKTTSPRLFYVRPNIGLLRAKSTVNVEIYMQPKLSTVPSYLAKHHKFLIVAGEATVDLEDFHGYFKQLDRANMWEGRVRCLLLHRQPEVIDTLVNELAEPIRQTAGGVDEVDVLNDALQGDELEDLKMTKEEVATLEEEIKDIRGTTGNVEKAKENRCANRSNKLLMCVASLVTVGAVILVTHYGEYAVQRIKQAF</sequence>
<evidence type="ECO:0000256" key="6">
    <source>
        <dbReference type="SAM" id="Coils"/>
    </source>
</evidence>
<dbReference type="SUPFAM" id="SSF49354">
    <property type="entry name" value="PapD-like"/>
    <property type="match status" value="1"/>
</dbReference>
<keyword evidence="6" id="KW-0175">Coiled coil</keyword>